<dbReference type="Pfam" id="PF13548">
    <property type="entry name" value="DUF4126"/>
    <property type="match status" value="1"/>
</dbReference>
<accession>A0A1H1UVE3</accession>
<evidence type="ECO:0000313" key="3">
    <source>
        <dbReference type="Proteomes" id="UP000199679"/>
    </source>
</evidence>
<organism evidence="2 3">
    <name type="scientific">Mucilaginibacter mallensis</name>
    <dbReference type="NCBI Taxonomy" id="652787"/>
    <lineage>
        <taxon>Bacteria</taxon>
        <taxon>Pseudomonadati</taxon>
        <taxon>Bacteroidota</taxon>
        <taxon>Sphingobacteriia</taxon>
        <taxon>Sphingobacteriales</taxon>
        <taxon>Sphingobacteriaceae</taxon>
        <taxon>Mucilaginibacter</taxon>
    </lineage>
</organism>
<dbReference type="RefSeq" id="WP_091371325.1">
    <property type="nucleotide sequence ID" value="NZ_LT629740.1"/>
</dbReference>
<dbReference type="InterPro" id="IPR025196">
    <property type="entry name" value="DUF4126"/>
</dbReference>
<dbReference type="STRING" id="652787.SAMN05216490_1760"/>
<dbReference type="EMBL" id="LT629740">
    <property type="protein sequence ID" value="SDS76066.1"/>
    <property type="molecule type" value="Genomic_DNA"/>
</dbReference>
<keyword evidence="3" id="KW-1185">Reference proteome</keyword>
<sequence length="161" mass="16820">MKLKISHPFWQVLGIGALAGMRTSSAPVITSHILSHHRTKNLEHSLLSFMQSKAVANTLKILSISELVVDKLPSTPNRIKPAGVAFRCLAGALAGASINKATGGKVITGTLLGATSAFASTYLSYMLRKATVKNTGIIDPIIGAIEDALVIGAGVGLTQLF</sequence>
<proteinExistence type="predicted"/>
<gene>
    <name evidence="2" type="ORF">SAMN05216490_1760</name>
</gene>
<evidence type="ECO:0000313" key="2">
    <source>
        <dbReference type="EMBL" id="SDS76066.1"/>
    </source>
</evidence>
<dbReference type="OrthoDB" id="9812409at2"/>
<dbReference type="AlphaFoldDB" id="A0A1H1UVE3"/>
<dbReference type="Proteomes" id="UP000199679">
    <property type="component" value="Chromosome I"/>
</dbReference>
<evidence type="ECO:0000259" key="1">
    <source>
        <dbReference type="Pfam" id="PF13548"/>
    </source>
</evidence>
<protein>
    <submittedName>
        <fullName evidence="2">Uncharacterized membrane protein</fullName>
    </submittedName>
</protein>
<reference evidence="2 3" key="1">
    <citation type="submission" date="2016-10" db="EMBL/GenBank/DDBJ databases">
        <authorList>
            <person name="de Groot N.N."/>
        </authorList>
    </citation>
    <scope>NUCLEOTIDE SEQUENCE [LARGE SCALE GENOMIC DNA]</scope>
    <source>
        <strain evidence="2 3">MP1X4</strain>
    </source>
</reference>
<feature type="domain" description="DUF4126" evidence="1">
    <location>
        <begin position="12"/>
        <end position="153"/>
    </location>
</feature>
<name>A0A1H1UVE3_MUCMA</name>